<dbReference type="EMBL" id="JTHE03000013">
    <property type="protein sequence ID" value="MCM1981558.1"/>
    <property type="molecule type" value="Genomic_DNA"/>
</dbReference>
<dbReference type="PANTHER" id="PTHR42685:SF22">
    <property type="entry name" value="CONDITIONED MEDIUM FACTOR RECEPTOR 1"/>
    <property type="match status" value="1"/>
</dbReference>
<dbReference type="SUPFAM" id="SSF51905">
    <property type="entry name" value="FAD/NAD(P)-binding domain"/>
    <property type="match status" value="1"/>
</dbReference>
<dbReference type="PANTHER" id="PTHR42685">
    <property type="entry name" value="GERANYLGERANYL DIPHOSPHATE REDUCTASE"/>
    <property type="match status" value="1"/>
</dbReference>
<sequence length="162" mass="18515">MEYHETIIVGGGPSGSSCAWKLQQAGRDVLILDKAKFPRLKLCAGWIPSDVFRDLELTPVDYPHSLLKLSTRLYVAPIPFALMPWPTREIDYSIRRIEFDHWLLQRSGADFKVHQVNHIERQAGHYILDGQFACQYLIGAGGNACPVSRQLFPTQRLRHVKF</sequence>
<proteinExistence type="predicted"/>
<evidence type="ECO:0000313" key="2">
    <source>
        <dbReference type="Proteomes" id="UP000031561"/>
    </source>
</evidence>
<name>A0ABD4SYW6_9CYAN</name>
<keyword evidence="2" id="KW-1185">Reference proteome</keyword>
<accession>A0ABD4SYW6</accession>
<dbReference type="Proteomes" id="UP000031561">
    <property type="component" value="Unassembled WGS sequence"/>
</dbReference>
<organism evidence="1 2">
    <name type="scientific">Lyngbya confervoides BDU141951</name>
    <dbReference type="NCBI Taxonomy" id="1574623"/>
    <lineage>
        <taxon>Bacteria</taxon>
        <taxon>Bacillati</taxon>
        <taxon>Cyanobacteriota</taxon>
        <taxon>Cyanophyceae</taxon>
        <taxon>Oscillatoriophycideae</taxon>
        <taxon>Oscillatoriales</taxon>
        <taxon>Microcoleaceae</taxon>
        <taxon>Lyngbya</taxon>
    </lineage>
</organism>
<dbReference type="Gene3D" id="3.50.50.60">
    <property type="entry name" value="FAD/NAD(P)-binding domain"/>
    <property type="match status" value="1"/>
</dbReference>
<dbReference type="InterPro" id="IPR036188">
    <property type="entry name" value="FAD/NAD-bd_sf"/>
</dbReference>
<dbReference type="PRINTS" id="PR00420">
    <property type="entry name" value="RNGMNOXGNASE"/>
</dbReference>
<dbReference type="InterPro" id="IPR050407">
    <property type="entry name" value="Geranylgeranyl_reductase"/>
</dbReference>
<dbReference type="AlphaFoldDB" id="A0ABD4SYW6"/>
<gene>
    <name evidence="1" type="ORF">QQ91_0001770</name>
</gene>
<reference evidence="1 2" key="1">
    <citation type="journal article" date="2015" name="Genome Announc.">
        <title>Draft Genome Sequence of Filamentous Marine Cyanobacterium Lyngbya confervoides Strain BDU141951.</title>
        <authorList>
            <person name="Chandrababunaidu M.M."/>
            <person name="Sen D."/>
            <person name="Tripathy S."/>
        </authorList>
    </citation>
    <scope>NUCLEOTIDE SEQUENCE [LARGE SCALE GENOMIC DNA]</scope>
    <source>
        <strain evidence="1 2">BDU141951</strain>
    </source>
</reference>
<dbReference type="Pfam" id="PF13450">
    <property type="entry name" value="NAD_binding_8"/>
    <property type="match status" value="1"/>
</dbReference>
<dbReference type="RefSeq" id="WP_166279220.1">
    <property type="nucleotide sequence ID" value="NZ_JTHE03000013.1"/>
</dbReference>
<comment type="caution">
    <text evidence="1">The sequence shown here is derived from an EMBL/GenBank/DDBJ whole genome shotgun (WGS) entry which is preliminary data.</text>
</comment>
<evidence type="ECO:0000313" key="1">
    <source>
        <dbReference type="EMBL" id="MCM1981558.1"/>
    </source>
</evidence>
<protein>
    <submittedName>
        <fullName evidence="1">FAD-dependent oxidoreductase</fullName>
    </submittedName>
</protein>